<evidence type="ECO:0000313" key="2">
    <source>
        <dbReference type="Proteomes" id="UP000641646"/>
    </source>
</evidence>
<dbReference type="EMBL" id="JACJPW010000052">
    <property type="protein sequence ID" value="MBD2183294.1"/>
    <property type="molecule type" value="Genomic_DNA"/>
</dbReference>
<gene>
    <name evidence="1" type="ORF">H6G03_19885</name>
</gene>
<reference evidence="1" key="2">
    <citation type="submission" date="2020-08" db="EMBL/GenBank/DDBJ databases">
        <authorList>
            <person name="Chen M."/>
            <person name="Teng W."/>
            <person name="Zhao L."/>
            <person name="Hu C."/>
            <person name="Zhou Y."/>
            <person name="Han B."/>
            <person name="Song L."/>
            <person name="Shu W."/>
        </authorList>
    </citation>
    <scope>NUCLEOTIDE SEQUENCE</scope>
    <source>
        <strain evidence="1">FACHB-1375</strain>
    </source>
</reference>
<keyword evidence="2" id="KW-1185">Reference proteome</keyword>
<reference evidence="1" key="1">
    <citation type="journal article" date="2015" name="ISME J.">
        <title>Draft Genome Sequence of Streptomyces incarnatus NRRL8089, which Produces the Nucleoside Antibiotic Sinefungin.</title>
        <authorList>
            <person name="Oshima K."/>
            <person name="Hattori M."/>
            <person name="Shimizu H."/>
            <person name="Fukuda K."/>
            <person name="Nemoto M."/>
            <person name="Inagaki K."/>
            <person name="Tamura T."/>
        </authorList>
    </citation>
    <scope>NUCLEOTIDE SEQUENCE</scope>
    <source>
        <strain evidence="1">FACHB-1375</strain>
    </source>
</reference>
<organism evidence="1 2">
    <name type="scientific">Aerosakkonema funiforme FACHB-1375</name>
    <dbReference type="NCBI Taxonomy" id="2949571"/>
    <lineage>
        <taxon>Bacteria</taxon>
        <taxon>Bacillati</taxon>
        <taxon>Cyanobacteriota</taxon>
        <taxon>Cyanophyceae</taxon>
        <taxon>Oscillatoriophycideae</taxon>
        <taxon>Aerosakkonematales</taxon>
        <taxon>Aerosakkonemataceae</taxon>
        <taxon>Aerosakkonema</taxon>
    </lineage>
</organism>
<dbReference type="Proteomes" id="UP000641646">
    <property type="component" value="Unassembled WGS sequence"/>
</dbReference>
<name>A0A926ZI41_9CYAN</name>
<proteinExistence type="predicted"/>
<dbReference type="InterPro" id="IPR029787">
    <property type="entry name" value="Nucleotide_cyclase"/>
</dbReference>
<dbReference type="Gene3D" id="3.30.70.1230">
    <property type="entry name" value="Nucleotide cyclase"/>
    <property type="match status" value="1"/>
</dbReference>
<comment type="caution">
    <text evidence="1">The sequence shown here is derived from an EMBL/GenBank/DDBJ whole genome shotgun (WGS) entry which is preliminary data.</text>
</comment>
<dbReference type="AlphaFoldDB" id="A0A926ZI41"/>
<evidence type="ECO:0000313" key="1">
    <source>
        <dbReference type="EMBL" id="MBD2183294.1"/>
    </source>
</evidence>
<dbReference type="SUPFAM" id="SSF55073">
    <property type="entry name" value="Nucleotide cyclase"/>
    <property type="match status" value="1"/>
</dbReference>
<accession>A0A926ZI41</accession>
<protein>
    <submittedName>
        <fullName evidence="1">Uncharacterized protein</fullName>
    </submittedName>
</protein>
<sequence length="167" mass="19488">MPPVNLTTPIKWRSTFWVKGLRRKLESSNFQIFIKLILRGQISVNLASRIESLTKYYDVSLLISHHTYLRLPNSDIYAIRTIDRVKVKGKSETVSIFEVFDADPPEIREGKLATATVFEQALLLYNQDNYVDAEQMFRDCLFINPLDKVAQIYLERCQLQLLYKVKV</sequence>